<organism evidence="2 3">
    <name type="scientific">Candidatus Ozemobacter sibiricus</name>
    <dbReference type="NCBI Taxonomy" id="2268124"/>
    <lineage>
        <taxon>Bacteria</taxon>
        <taxon>Candidatus Ozemobacteria</taxon>
        <taxon>Candidatus Ozemobacterales</taxon>
        <taxon>Candidatus Ozemobacteraceae</taxon>
        <taxon>Candidatus Ozemobacter</taxon>
    </lineage>
</organism>
<protein>
    <submittedName>
        <fullName evidence="2">Uncharacterized protein</fullName>
    </submittedName>
</protein>
<dbReference type="EMBL" id="QOQW01000027">
    <property type="protein sequence ID" value="RCK78129.1"/>
    <property type="molecule type" value="Genomic_DNA"/>
</dbReference>
<reference evidence="2 3" key="1">
    <citation type="submission" date="2018-05" db="EMBL/GenBank/DDBJ databases">
        <title>A metagenomic window into the 2 km-deep terrestrial subsurface aquifer revealed taxonomically and functionally diverse microbial community comprising novel uncultured bacterial lineages.</title>
        <authorList>
            <person name="Kadnikov V.V."/>
            <person name="Mardanov A.V."/>
            <person name="Beletsky A.V."/>
            <person name="Banks D."/>
            <person name="Pimenov N.V."/>
            <person name="Frank Y.A."/>
            <person name="Karnachuk O.V."/>
            <person name="Ravin N.V."/>
        </authorList>
    </citation>
    <scope>NUCLEOTIDE SEQUENCE [LARGE SCALE GENOMIC DNA]</scope>
    <source>
        <strain evidence="2">BY5</strain>
    </source>
</reference>
<evidence type="ECO:0000313" key="3">
    <source>
        <dbReference type="Proteomes" id="UP000252355"/>
    </source>
</evidence>
<gene>
    <name evidence="2" type="ORF">OZSIB_1778</name>
</gene>
<dbReference type="AlphaFoldDB" id="A0A367ZK59"/>
<sequence length="55" mass="6256">MSINDDMDQPLFPLVKNLPRREKILDEELGVSWPGFGPKKEDDACPYCPRPGSRP</sequence>
<evidence type="ECO:0000313" key="2">
    <source>
        <dbReference type="EMBL" id="RCK78129.1"/>
    </source>
</evidence>
<comment type="caution">
    <text evidence="2">The sequence shown here is derived from an EMBL/GenBank/DDBJ whole genome shotgun (WGS) entry which is preliminary data.</text>
</comment>
<name>A0A367ZK59_9BACT</name>
<accession>A0A367ZK59</accession>
<dbReference type="Proteomes" id="UP000252355">
    <property type="component" value="Unassembled WGS sequence"/>
</dbReference>
<evidence type="ECO:0000256" key="1">
    <source>
        <dbReference type="SAM" id="MobiDB-lite"/>
    </source>
</evidence>
<proteinExistence type="predicted"/>
<feature type="region of interest" description="Disordered" evidence="1">
    <location>
        <begin position="35"/>
        <end position="55"/>
    </location>
</feature>